<dbReference type="Pfam" id="PF15907">
    <property type="entry name" value="Itfg2"/>
    <property type="match status" value="1"/>
</dbReference>
<dbReference type="PANTHER" id="PTHR16317">
    <property type="entry name" value="INTEGRIN ALPHA REPEAT DOMAIN-CONTAINING"/>
    <property type="match status" value="1"/>
</dbReference>
<name>A0A448X8K9_9PLAT</name>
<reference evidence="1" key="1">
    <citation type="submission" date="2018-11" db="EMBL/GenBank/DDBJ databases">
        <authorList>
            <consortium name="Pathogen Informatics"/>
        </authorList>
    </citation>
    <scope>NUCLEOTIDE SEQUENCE</scope>
</reference>
<dbReference type="InterPro" id="IPR031793">
    <property type="entry name" value="KICSTOR_ITFG2"/>
</dbReference>
<evidence type="ECO:0000313" key="2">
    <source>
        <dbReference type="Proteomes" id="UP000784294"/>
    </source>
</evidence>
<evidence type="ECO:0000313" key="1">
    <source>
        <dbReference type="EMBL" id="VEL30701.1"/>
    </source>
</evidence>
<sequence>MRFVSFVDHIRFRDVTTLTSSGFCLYDVDNDGVSLFCGHYLQDNELVVGHWDSGKIQRNGEANIKENKGIVYVMKYGEIWKVACNLGMSDDSIPHDATAKTSKGPCDVLVSYSDRVVRLFRWFVGESKQQPCGELVALLKWELAGQIGRIDLHNKANSQGMVS</sequence>
<protein>
    <submittedName>
        <fullName evidence="1">Uncharacterized protein</fullName>
    </submittedName>
</protein>
<dbReference type="EMBL" id="CAAALY010114636">
    <property type="protein sequence ID" value="VEL30701.1"/>
    <property type="molecule type" value="Genomic_DNA"/>
</dbReference>
<dbReference type="OrthoDB" id="9996127at2759"/>
<proteinExistence type="predicted"/>
<dbReference type="GO" id="GO:0032006">
    <property type="term" value="P:regulation of TOR signaling"/>
    <property type="evidence" value="ECO:0007669"/>
    <property type="project" value="TreeGrafter"/>
</dbReference>
<dbReference type="PANTHER" id="PTHR16317:SF1">
    <property type="entry name" value="KICSTOR COMPLEX PROTEIN ITFG2"/>
    <property type="match status" value="1"/>
</dbReference>
<keyword evidence="2" id="KW-1185">Reference proteome</keyword>
<organism evidence="1 2">
    <name type="scientific">Protopolystoma xenopodis</name>
    <dbReference type="NCBI Taxonomy" id="117903"/>
    <lineage>
        <taxon>Eukaryota</taxon>
        <taxon>Metazoa</taxon>
        <taxon>Spiralia</taxon>
        <taxon>Lophotrochozoa</taxon>
        <taxon>Platyhelminthes</taxon>
        <taxon>Monogenea</taxon>
        <taxon>Polyopisthocotylea</taxon>
        <taxon>Polystomatidea</taxon>
        <taxon>Polystomatidae</taxon>
        <taxon>Protopolystoma</taxon>
    </lineage>
</organism>
<dbReference type="Proteomes" id="UP000784294">
    <property type="component" value="Unassembled WGS sequence"/>
</dbReference>
<gene>
    <name evidence="1" type="ORF">PXEA_LOCUS24141</name>
</gene>
<comment type="caution">
    <text evidence="1">The sequence shown here is derived from an EMBL/GenBank/DDBJ whole genome shotgun (WGS) entry which is preliminary data.</text>
</comment>
<accession>A0A448X8K9</accession>
<dbReference type="AlphaFoldDB" id="A0A448X8K9"/>